<proteinExistence type="predicted"/>
<dbReference type="GO" id="GO:0051049">
    <property type="term" value="P:regulation of transport"/>
    <property type="evidence" value="ECO:0007669"/>
    <property type="project" value="TreeGrafter"/>
</dbReference>
<gene>
    <name evidence="3" type="ORF">OSB1V03_LOCUS2514</name>
</gene>
<dbReference type="PANTHER" id="PTHR10164:SF4">
    <property type="entry name" value="GH23156P"/>
    <property type="match status" value="1"/>
</dbReference>
<dbReference type="InterPro" id="IPR024114">
    <property type="entry name" value="Islet_autoAg_Ica1/Ica1-like"/>
</dbReference>
<evidence type="ECO:0000259" key="2">
    <source>
        <dbReference type="SMART" id="SM01237"/>
    </source>
</evidence>
<reference evidence="3" key="1">
    <citation type="submission" date="2020-11" db="EMBL/GenBank/DDBJ databases">
        <authorList>
            <person name="Tran Van P."/>
        </authorList>
    </citation>
    <scope>NUCLEOTIDE SEQUENCE</scope>
</reference>
<evidence type="ECO:0000313" key="4">
    <source>
        <dbReference type="Proteomes" id="UP000759131"/>
    </source>
</evidence>
<keyword evidence="4" id="KW-1185">Reference proteome</keyword>
<feature type="compositionally biased region" description="Basic and acidic residues" evidence="1">
    <location>
        <begin position="104"/>
        <end position="113"/>
    </location>
</feature>
<dbReference type="EMBL" id="OC855470">
    <property type="protein sequence ID" value="CAD7622045.1"/>
    <property type="molecule type" value="Genomic_DNA"/>
</dbReference>
<feature type="region of interest" description="Disordered" evidence="1">
    <location>
        <begin position="104"/>
        <end position="136"/>
    </location>
</feature>
<evidence type="ECO:0000313" key="3">
    <source>
        <dbReference type="EMBL" id="CAD7622045.1"/>
    </source>
</evidence>
<sequence length="305" mass="33977">MCSIDLLSASRCNMYSNALVGYQNSSVQFWEKSSKTMAAVADTFKGYQYYEFTTLKELTETSRKLAEDTANNDDIRKIFDDNDDDEDKDRLIFFEADYRDDDSTNKANKDNKKFKPFGRKTSTQNKPKAVPQKSIDSKANNSLLDLNFDSKGDNSLKNSLKTSEAQQNTDILTLSDTKMDDLSLLNEILNAPNAPIIETNSSTGAIGGAPNTGATGVDAFMPSQLIDLNSFNYSMNPMNASLNPMTRRDNLVEKNKNVNLNANKDKATKKAEELSSWFNLFADLDPLANPDAIGKKADQIEERNC</sequence>
<dbReference type="InterPro" id="IPR006723">
    <property type="entry name" value="Islet_autoAg_Ica1_C"/>
</dbReference>
<feature type="domain" description="Islet cell autoantigen Ica1 C-terminal" evidence="2">
    <location>
        <begin position="49"/>
        <end position="305"/>
    </location>
</feature>
<dbReference type="OrthoDB" id="2126778at2759"/>
<evidence type="ECO:0000256" key="1">
    <source>
        <dbReference type="SAM" id="MobiDB-lite"/>
    </source>
</evidence>
<organism evidence="3">
    <name type="scientific">Medioppia subpectinata</name>
    <dbReference type="NCBI Taxonomy" id="1979941"/>
    <lineage>
        <taxon>Eukaryota</taxon>
        <taxon>Metazoa</taxon>
        <taxon>Ecdysozoa</taxon>
        <taxon>Arthropoda</taxon>
        <taxon>Chelicerata</taxon>
        <taxon>Arachnida</taxon>
        <taxon>Acari</taxon>
        <taxon>Acariformes</taxon>
        <taxon>Sarcoptiformes</taxon>
        <taxon>Oribatida</taxon>
        <taxon>Brachypylina</taxon>
        <taxon>Oppioidea</taxon>
        <taxon>Oppiidae</taxon>
        <taxon>Medioppia</taxon>
    </lineage>
</organism>
<protein>
    <recommendedName>
        <fullName evidence="2">Islet cell autoantigen Ica1 C-terminal domain-containing protein</fullName>
    </recommendedName>
</protein>
<dbReference type="SMART" id="SM01237">
    <property type="entry name" value="ICA69"/>
    <property type="match status" value="1"/>
</dbReference>
<dbReference type="EMBL" id="CAJPIZ010000895">
    <property type="protein sequence ID" value="CAG2102475.1"/>
    <property type="molecule type" value="Genomic_DNA"/>
</dbReference>
<accession>A0A7R9KFW4</accession>
<dbReference type="PANTHER" id="PTHR10164">
    <property type="entry name" value="ISLET CELL AUTOANTIGEN 1"/>
    <property type="match status" value="1"/>
</dbReference>
<dbReference type="Proteomes" id="UP000759131">
    <property type="component" value="Unassembled WGS sequence"/>
</dbReference>
<name>A0A7R9KFW4_9ACAR</name>
<dbReference type="GO" id="GO:0005794">
    <property type="term" value="C:Golgi apparatus"/>
    <property type="evidence" value="ECO:0007669"/>
    <property type="project" value="TreeGrafter"/>
</dbReference>
<dbReference type="AlphaFoldDB" id="A0A7R9KFW4"/>
<dbReference type="Pfam" id="PF04629">
    <property type="entry name" value="ICA69"/>
    <property type="match status" value="1"/>
</dbReference>